<evidence type="ECO:0000313" key="2">
    <source>
        <dbReference type="Proteomes" id="UP000595814"/>
    </source>
</evidence>
<dbReference type="Proteomes" id="UP000595814">
    <property type="component" value="Chromosome"/>
</dbReference>
<sequence>MKERYNSIDFIRGFAIINMVIYHLFYDLVYIFGENISWFPSKYSSIWQNLIAMTFIVTSGISYNFGKKNSRKFTMLLACAAILSVFTAIFMKDQFIAFGIIHFFAFATLILLAIDPILKRINPFIGIILFVLLFIATKPITNGYINLFFTKHYLPENLYNLKFLFWLGFPGPNFTSADYFPILPWIFLFIVGFYIGRLIVTKKPIMKKKRYNPVCIIGRHSLFIYMIHQPIIYLILSFVYKTSLF</sequence>
<protein>
    <submittedName>
        <fullName evidence="1">DUF1624 domain-containing protein</fullName>
    </submittedName>
</protein>
<reference evidence="1 2" key="1">
    <citation type="journal article" date="2022" name="Int. J. Syst. Evol. Microbiol.">
        <title>Miniphocaeibacter halophilus sp. nov., an ammonium-tolerant acetate-producing bacterium isolated from a biogas system.</title>
        <authorList>
            <person name="Schnurer A."/>
            <person name="Singh A."/>
            <person name="Bi S."/>
            <person name="Qiao W."/>
            <person name="Westerholm M."/>
        </authorList>
    </citation>
    <scope>NUCLEOTIDE SEQUENCE [LARGE SCALE GENOMIC DNA]</scope>
    <source>
        <strain evidence="1 2">AMB_01</strain>
    </source>
</reference>
<gene>
    <name evidence="1" type="ORF">JFY71_06430</name>
</gene>
<proteinExistence type="predicted"/>
<dbReference type="EMBL" id="CP066744">
    <property type="protein sequence ID" value="QQK06981.1"/>
    <property type="molecule type" value="Genomic_DNA"/>
</dbReference>
<keyword evidence="2" id="KW-1185">Reference proteome</keyword>
<evidence type="ECO:0000313" key="1">
    <source>
        <dbReference type="EMBL" id="QQK06981.1"/>
    </source>
</evidence>
<accession>A0AC61MMY7</accession>
<name>A0AC61MMY7_9FIRM</name>
<organism evidence="1 2">
    <name type="scientific">Miniphocaeibacter halophilus</name>
    <dbReference type="NCBI Taxonomy" id="2931922"/>
    <lineage>
        <taxon>Bacteria</taxon>
        <taxon>Bacillati</taxon>
        <taxon>Bacillota</taxon>
        <taxon>Tissierellia</taxon>
        <taxon>Tissierellales</taxon>
        <taxon>Peptoniphilaceae</taxon>
        <taxon>Miniphocaeibacter</taxon>
    </lineage>
</organism>